<keyword evidence="1 4" id="KW-0378">Hydrolase</keyword>
<dbReference type="InterPro" id="IPR007921">
    <property type="entry name" value="CHAP_dom"/>
</dbReference>
<feature type="domain" description="Mannosyl-glycoprotein endo-beta-N-acetylglucosamidase-like" evidence="3">
    <location>
        <begin position="2"/>
        <end position="151"/>
    </location>
</feature>
<reference evidence="4 5" key="1">
    <citation type="submission" date="2015-09" db="EMBL/GenBank/DDBJ databases">
        <authorList>
            <consortium name="Pathogen Informatics"/>
        </authorList>
    </citation>
    <scope>NUCLEOTIDE SEQUENCE [LARGE SCALE GENOMIC DNA]</scope>
    <source>
        <strain evidence="4 5">2789STDY5608866</strain>
    </source>
</reference>
<dbReference type="Gene3D" id="3.90.1720.10">
    <property type="entry name" value="endopeptidase domain like (from Nostoc punctiforme)"/>
    <property type="match status" value="1"/>
</dbReference>
<keyword evidence="4" id="KW-0326">Glycosidase</keyword>
<evidence type="ECO:0000256" key="1">
    <source>
        <dbReference type="ARBA" id="ARBA00022801"/>
    </source>
</evidence>
<dbReference type="InterPro" id="IPR038765">
    <property type="entry name" value="Papain-like_cys_pep_sf"/>
</dbReference>
<evidence type="ECO:0000313" key="5">
    <source>
        <dbReference type="Proteomes" id="UP000095439"/>
    </source>
</evidence>
<dbReference type="GO" id="GO:0016798">
    <property type="term" value="F:hydrolase activity, acting on glycosyl bonds"/>
    <property type="evidence" value="ECO:0007669"/>
    <property type="project" value="UniProtKB-KW"/>
</dbReference>
<dbReference type="GO" id="GO:0004040">
    <property type="term" value="F:amidase activity"/>
    <property type="evidence" value="ECO:0007669"/>
    <property type="project" value="InterPro"/>
</dbReference>
<dbReference type="SMART" id="SM00047">
    <property type="entry name" value="LYZ2"/>
    <property type="match status" value="1"/>
</dbReference>
<dbReference type="RefSeq" id="WP_055180092.1">
    <property type="nucleotide sequence ID" value="NZ_CABIWY010000001.1"/>
</dbReference>
<dbReference type="Gene3D" id="2.30.30.40">
    <property type="entry name" value="SH3 Domains"/>
    <property type="match status" value="1"/>
</dbReference>
<dbReference type="InterPro" id="IPR051056">
    <property type="entry name" value="Glycosyl_Hydrolase_73"/>
</dbReference>
<proteinExistence type="predicted"/>
<feature type="region of interest" description="Disordered" evidence="2">
    <location>
        <begin position="322"/>
        <end position="344"/>
    </location>
</feature>
<dbReference type="Pfam" id="PF05257">
    <property type="entry name" value="CHAP"/>
    <property type="match status" value="1"/>
</dbReference>
<feature type="compositionally biased region" description="Low complexity" evidence="2">
    <location>
        <begin position="322"/>
        <end position="331"/>
    </location>
</feature>
<dbReference type="EC" id="3.2.1.-" evidence="4"/>
<dbReference type="AlphaFoldDB" id="A0A173WEH4"/>
<dbReference type="Pfam" id="PF01832">
    <property type="entry name" value="Glucosaminidase"/>
    <property type="match status" value="1"/>
</dbReference>
<evidence type="ECO:0000259" key="3">
    <source>
        <dbReference type="SMART" id="SM00047"/>
    </source>
</evidence>
<dbReference type="PANTHER" id="PTHR33308:SF9">
    <property type="entry name" value="PEPTIDOGLYCAN HYDROLASE FLGJ"/>
    <property type="match status" value="1"/>
</dbReference>
<evidence type="ECO:0000313" key="4">
    <source>
        <dbReference type="EMBL" id="CUN36538.1"/>
    </source>
</evidence>
<dbReference type="Gene3D" id="4.10.80.30">
    <property type="entry name" value="DNA polymerase, domain 6"/>
    <property type="match status" value="1"/>
</dbReference>
<accession>A0A173WEH4</accession>
<dbReference type="Proteomes" id="UP000095439">
    <property type="component" value="Unassembled WGS sequence"/>
</dbReference>
<dbReference type="SUPFAM" id="SSF54001">
    <property type="entry name" value="Cysteine proteinases"/>
    <property type="match status" value="1"/>
</dbReference>
<dbReference type="Gene3D" id="1.10.530.10">
    <property type="match status" value="1"/>
</dbReference>
<gene>
    <name evidence="4" type="primary">lytG</name>
    <name evidence="4" type="ORF">ERS852423_00166</name>
</gene>
<dbReference type="PANTHER" id="PTHR33308">
    <property type="entry name" value="PEPTIDOGLYCAN HYDROLASE FLGJ"/>
    <property type="match status" value="1"/>
</dbReference>
<protein>
    <submittedName>
        <fullName evidence="4">Exo-glucosaminidase lytG</fullName>
        <ecNumber evidence="4">3.2.1.-</ecNumber>
    </submittedName>
</protein>
<sequence>MNKKEFITAVAGYVDKYASAYGILVHSSVIAQAILESGWGKSTLAAKYHNYFGLKCGTKWNGGLVNLSTKEEYTPGTLTSIRDNFRTYSSMEEGVKGYFEFIQLSRYQNLKGITDPRKYLETIREDGFATSSDYVKNCMALVEQYELRKYDNAKERETMAKTAATLIAQAKAWVGCREADGSHKKIIDTYNVHRPLARNYSVKYTDAWCATFVSACAIKTGMTDIIPTECGCGQMIALFQKLGEWDENDARVPRPGDIVFYDWDDSGKGDNTGWPDHVGIVEKVSGSTITVIEGNKGNAVGRRTLQVNGKYIRGYGVPKYNSGSSQNTSSGNAGGSSSSGGINKTPKWVGKVTASSLNVRKWAGKEYSRIKSYPYLYRGNLVDVCDTVKAADGKAWYYIRIAGKYYGFVSSDYIVKA</sequence>
<dbReference type="InterPro" id="IPR002901">
    <property type="entry name" value="MGlyc_endo_b_GlcNAc-like_dom"/>
</dbReference>
<evidence type="ECO:0000256" key="2">
    <source>
        <dbReference type="SAM" id="MobiDB-lite"/>
    </source>
</evidence>
<dbReference type="EMBL" id="CYYY01000001">
    <property type="protein sequence ID" value="CUN36538.1"/>
    <property type="molecule type" value="Genomic_DNA"/>
</dbReference>
<name>A0A173WEH4_9FIRM</name>
<organism evidence="4 5">
    <name type="scientific">Dorea longicatena</name>
    <dbReference type="NCBI Taxonomy" id="88431"/>
    <lineage>
        <taxon>Bacteria</taxon>
        <taxon>Bacillati</taxon>
        <taxon>Bacillota</taxon>
        <taxon>Clostridia</taxon>
        <taxon>Lachnospirales</taxon>
        <taxon>Lachnospiraceae</taxon>
        <taxon>Dorea</taxon>
    </lineage>
</organism>